<comment type="caution">
    <text evidence="2">The sequence shown here is derived from an EMBL/GenBank/DDBJ whole genome shotgun (WGS) entry which is preliminary data.</text>
</comment>
<keyword evidence="3" id="KW-1185">Reference proteome</keyword>
<dbReference type="EMBL" id="JAXAVX010000013">
    <property type="protein sequence ID" value="MDX8153404.1"/>
    <property type="molecule type" value="Genomic_DNA"/>
</dbReference>
<gene>
    <name evidence="2" type="ORF">SK069_17530</name>
</gene>
<evidence type="ECO:0000313" key="2">
    <source>
        <dbReference type="EMBL" id="MDX8153404.1"/>
    </source>
</evidence>
<proteinExistence type="predicted"/>
<dbReference type="Proteomes" id="UP001277761">
    <property type="component" value="Unassembled WGS sequence"/>
</dbReference>
<dbReference type="RefSeq" id="WP_319955555.1">
    <property type="nucleotide sequence ID" value="NZ_JAXAVX010000013.1"/>
</dbReference>
<protein>
    <submittedName>
        <fullName evidence="2">DUF3072 domain-containing protein</fullName>
    </submittedName>
</protein>
<name>A0ABU4VP45_9ACTN</name>
<feature type="region of interest" description="Disordered" evidence="1">
    <location>
        <begin position="29"/>
        <end position="77"/>
    </location>
</feature>
<accession>A0ABU4VP45</accession>
<feature type="compositionally biased region" description="Basic and acidic residues" evidence="1">
    <location>
        <begin position="39"/>
        <end position="69"/>
    </location>
</feature>
<reference evidence="2 3" key="1">
    <citation type="submission" date="2023-11" db="EMBL/GenBank/DDBJ databases">
        <authorList>
            <person name="Xu M."/>
            <person name="Jiang T."/>
        </authorList>
    </citation>
    <scope>NUCLEOTIDE SEQUENCE [LARGE SCALE GENOMIC DNA]</scope>
    <source>
        <strain evidence="2 3">SD</strain>
    </source>
</reference>
<dbReference type="Pfam" id="PF11272">
    <property type="entry name" value="DUF3072"/>
    <property type="match status" value="1"/>
</dbReference>
<sequence length="77" mass="8743">MPAPDHPTTTTDRSPTARQLAYLRTLAERTGTSFTVPTTRREASRQIDAMRTRPRSSRLDRDLDRHAVRGGDLPVQR</sequence>
<evidence type="ECO:0000313" key="3">
    <source>
        <dbReference type="Proteomes" id="UP001277761"/>
    </source>
</evidence>
<organism evidence="2 3">
    <name type="scientific">Patulibacter brassicae</name>
    <dbReference type="NCBI Taxonomy" id="1705717"/>
    <lineage>
        <taxon>Bacteria</taxon>
        <taxon>Bacillati</taxon>
        <taxon>Actinomycetota</taxon>
        <taxon>Thermoleophilia</taxon>
        <taxon>Solirubrobacterales</taxon>
        <taxon>Patulibacteraceae</taxon>
        <taxon>Patulibacter</taxon>
    </lineage>
</organism>
<dbReference type="InterPro" id="IPR021425">
    <property type="entry name" value="DUF3072"/>
</dbReference>
<evidence type="ECO:0000256" key="1">
    <source>
        <dbReference type="SAM" id="MobiDB-lite"/>
    </source>
</evidence>